<feature type="compositionally biased region" description="Basic residues" evidence="1">
    <location>
        <begin position="476"/>
        <end position="486"/>
    </location>
</feature>
<feature type="compositionally biased region" description="Low complexity" evidence="1">
    <location>
        <begin position="22"/>
        <end position="50"/>
    </location>
</feature>
<evidence type="ECO:0000313" key="2">
    <source>
        <dbReference type="EMBL" id="SGY16537.1"/>
    </source>
</evidence>
<feature type="region of interest" description="Disordered" evidence="1">
    <location>
        <begin position="764"/>
        <end position="794"/>
    </location>
</feature>
<sequence length="794" mass="84409">MRPTEMSGCIDPTPPPTPPGLLFPLSPLLPRTPSSTRRTTGADSPSSPSPTRSQRILPIPTRRLGPTLLPMSPSPLMPALSLSPPDGPINSSSSTIGGGVLFEPDSVRRRWNSSLEERGRAVANSLPSLDPRWERAVSPLTLHTPESPPRLGQARSLHESPRKDSAVALSAGASSCHESVSVTATAGLPTLGFLTLDPHKSDLYKSSADPRAAGPSAHDPASTSDTEPNYWRAPVSAPLERRSLWCCIVPPPPPLARADSYPPYVPSSFLATGSSPLPPPTSVQHFFEPSLPVASPPLEPTLSSSPLSSSTSLSQPPSISLHHQESQSNMTEQSSTTPQKIIVSLPSSTASRGASSASRGQTDSASSTKGPEVSQHDGQSQHRTPPSFSIRGSASSTRGRIARQGPVTRSASGSKPSMPSTPVAAATAATDSVAKSPSTAPMLSAGIYTSRWATDDTETAATQSPATPSRASTRGGRGRGRGRRGRGGPITSSTSTGTPPRSGAVTPKEENQLRVSQSEADQLPRNETPAVGVTTWTGSESTPQTNRHASSRNVDQTSTTSTTTTDEASLSLSKLAIAEDKDDVKTSPGNKEFLAKGSPAPRRVYPTRDRVSTGGVAKPRMTTEELEAKMVRMRIENEKTQAQHDKLEAERAEAEEQRKAAKALREEQRKAEVAKQERSKKLQSDIDATRARSAAMKMAAIQGRAWDQEKHNRDDNDMSAAPSYPSEELGPLVKDHLGRMITAPTGAVIHHIGVKDDNAVWDRVEHYEDDSEEDEEEARAVAAQLTGNKSTAQD</sequence>
<feature type="compositionally biased region" description="Low complexity" evidence="1">
    <location>
        <begin position="347"/>
        <end position="360"/>
    </location>
</feature>
<evidence type="ECO:0000256" key="1">
    <source>
        <dbReference type="SAM" id="MobiDB-lite"/>
    </source>
</evidence>
<accession>A0A2X0LSN0</accession>
<feature type="compositionally biased region" description="Polar residues" evidence="1">
    <location>
        <begin position="785"/>
        <end position="794"/>
    </location>
</feature>
<feature type="compositionally biased region" description="Polar residues" evidence="1">
    <location>
        <begin position="326"/>
        <end position="339"/>
    </location>
</feature>
<feature type="compositionally biased region" description="Low complexity" evidence="1">
    <location>
        <begin position="300"/>
        <end position="321"/>
    </location>
</feature>
<feature type="region of interest" description="Disordered" evidence="1">
    <location>
        <begin position="637"/>
        <end position="730"/>
    </location>
</feature>
<proteinExistence type="predicted"/>
<protein>
    <submittedName>
        <fullName evidence="2">BQ5605_C012g06898 protein</fullName>
    </submittedName>
</protein>
<feature type="region of interest" description="Disordered" evidence="1">
    <location>
        <begin position="205"/>
        <end position="231"/>
    </location>
</feature>
<feature type="region of interest" description="Disordered" evidence="1">
    <location>
        <begin position="139"/>
        <end position="170"/>
    </location>
</feature>
<organism evidence="2 3">
    <name type="scientific">Microbotryum silenes-dioicae</name>
    <dbReference type="NCBI Taxonomy" id="796604"/>
    <lineage>
        <taxon>Eukaryota</taxon>
        <taxon>Fungi</taxon>
        <taxon>Dikarya</taxon>
        <taxon>Basidiomycota</taxon>
        <taxon>Pucciniomycotina</taxon>
        <taxon>Microbotryomycetes</taxon>
        <taxon>Microbotryales</taxon>
        <taxon>Microbotryaceae</taxon>
        <taxon>Microbotryum</taxon>
    </lineage>
</organism>
<feature type="compositionally biased region" description="Acidic residues" evidence="1">
    <location>
        <begin position="767"/>
        <end position="777"/>
    </location>
</feature>
<feature type="compositionally biased region" description="Polar residues" evidence="1">
    <location>
        <begin position="376"/>
        <end position="398"/>
    </location>
</feature>
<dbReference type="EMBL" id="FQNC01000014">
    <property type="protein sequence ID" value="SGY16537.1"/>
    <property type="molecule type" value="Genomic_DNA"/>
</dbReference>
<feature type="compositionally biased region" description="Pro residues" evidence="1">
    <location>
        <begin position="12"/>
        <end position="21"/>
    </location>
</feature>
<dbReference type="STRING" id="796604.A0A2X0LSN0"/>
<gene>
    <name evidence="2" type="primary">BQ5605_C012g06898</name>
    <name evidence="2" type="ORF">BQ5605_C012G06898</name>
</gene>
<dbReference type="Proteomes" id="UP000249464">
    <property type="component" value="Unassembled WGS sequence"/>
</dbReference>
<feature type="compositionally biased region" description="Basic and acidic residues" evidence="1">
    <location>
        <begin position="156"/>
        <end position="165"/>
    </location>
</feature>
<feature type="region of interest" description="Disordered" evidence="1">
    <location>
        <begin position="297"/>
        <end position="441"/>
    </location>
</feature>
<feature type="compositionally biased region" description="Basic and acidic residues" evidence="1">
    <location>
        <begin position="637"/>
        <end position="690"/>
    </location>
</feature>
<feature type="compositionally biased region" description="Polar residues" evidence="1">
    <location>
        <begin position="534"/>
        <end position="556"/>
    </location>
</feature>
<feature type="compositionally biased region" description="Low complexity" evidence="1">
    <location>
        <begin position="416"/>
        <end position="434"/>
    </location>
</feature>
<feature type="compositionally biased region" description="Low complexity" evidence="1">
    <location>
        <begin position="489"/>
        <end position="503"/>
    </location>
</feature>
<feature type="compositionally biased region" description="Basic and acidic residues" evidence="1">
    <location>
        <begin position="706"/>
        <end position="716"/>
    </location>
</feature>
<dbReference type="AlphaFoldDB" id="A0A2X0LSN0"/>
<feature type="region of interest" description="Disordered" evidence="1">
    <location>
        <begin position="1"/>
        <end position="73"/>
    </location>
</feature>
<name>A0A2X0LSN0_9BASI</name>
<feature type="region of interest" description="Disordered" evidence="1">
    <location>
        <begin position="454"/>
        <end position="620"/>
    </location>
</feature>
<reference evidence="2 3" key="1">
    <citation type="submission" date="2016-11" db="EMBL/GenBank/DDBJ databases">
        <authorList>
            <person name="Jaros S."/>
            <person name="Januszkiewicz K."/>
            <person name="Wedrychowicz H."/>
        </authorList>
    </citation>
    <scope>NUCLEOTIDE SEQUENCE [LARGE SCALE GENOMIC DNA]</scope>
</reference>
<keyword evidence="3" id="KW-1185">Reference proteome</keyword>
<evidence type="ECO:0000313" key="3">
    <source>
        <dbReference type="Proteomes" id="UP000249464"/>
    </source>
</evidence>